<evidence type="ECO:0000256" key="3">
    <source>
        <dbReference type="ARBA" id="ARBA00022692"/>
    </source>
</evidence>
<evidence type="ECO:0000256" key="1">
    <source>
        <dbReference type="ARBA" id="ARBA00004167"/>
    </source>
</evidence>
<feature type="region of interest" description="Disordered" evidence="7">
    <location>
        <begin position="48"/>
        <end position="83"/>
    </location>
</feature>
<dbReference type="AlphaFoldDB" id="A0A7S0PQF2"/>
<dbReference type="GO" id="GO:0016020">
    <property type="term" value="C:membrane"/>
    <property type="evidence" value="ECO:0007669"/>
    <property type="project" value="UniProtKB-SubCell"/>
</dbReference>
<name>A0A7S0PQF2_MICPS</name>
<keyword evidence="6" id="KW-0325">Glycoprotein</keyword>
<dbReference type="InterPro" id="IPR027417">
    <property type="entry name" value="P-loop_NTPase"/>
</dbReference>
<evidence type="ECO:0000256" key="2">
    <source>
        <dbReference type="ARBA" id="ARBA00022679"/>
    </source>
</evidence>
<sequence length="671" mass="77645">MDESWVASPPQEPVTFAKVPDDIGFVNGIVKEIPPEFRMTPEEKAEYLRDKARMKEEDDEYRRAHAGDTPGVGVPRSDNEATREVEAEPGKGYLHRPLKLPILDNDDASDNKMWSEEQCEVAAQEWVDRRERDYAARMAKGGKSDLLFFLHIPRTAGRSFHFCFLKLATPEPKRCDKSYDELRMDPHDPHCEMLATHDDYSLVERFDRQPKIVTMLRDPVARILSSYEFAVEVSVRSFGNDVQTNNKRRVSTREVWPWEHVVRHIDRDLRAYKKRVDEDGRKGSIANVYNNSVYTPLHEFIELPMANDDLHNGQFMQLMGLTSNASPETEPHAYKLRRCVRDAGRHWNEKTVDILFDYAKRRLREEVDVTVVHERLDDSLVYSSAALGMHMSGPSYVPNRPPPRHTATLKNRMSRWLDRNKKDEPVAAVVGFVFNFDKLTGDQLEKLPWRQGYDRAMRAALAIATGVSPDDVAITPHQRDDWRANEMGFQIGIVRYPADYVKSDDPKVLAPDTLLERLREARRDETDAGFLVDGADGFDAYGSMNILAEGRAEESKDTPGTYDINVDDFGTDPEFMPLGQRYRECERAQKRKYSRLKTKAFRSLHQHVEGEFEPFIKEDRKLIPQSLLDRIRDINHLDVRLHEFATELFEERMKESVEELEREKLPARLPI</sequence>
<dbReference type="SUPFAM" id="SSF52540">
    <property type="entry name" value="P-loop containing nucleoside triphosphate hydrolases"/>
    <property type="match status" value="1"/>
</dbReference>
<keyword evidence="4" id="KW-1133">Transmembrane helix</keyword>
<dbReference type="InterPro" id="IPR010635">
    <property type="entry name" value="Heparan_SO4-6-sulfoTrfase"/>
</dbReference>
<evidence type="ECO:0000256" key="6">
    <source>
        <dbReference type="ARBA" id="ARBA00023180"/>
    </source>
</evidence>
<gene>
    <name evidence="8" type="ORF">MSP1404_LOCUS5268</name>
</gene>
<dbReference type="EMBL" id="HBEV01006896">
    <property type="protein sequence ID" value="CAD8585988.1"/>
    <property type="molecule type" value="Transcribed_RNA"/>
</dbReference>
<dbReference type="Gene3D" id="3.40.50.300">
    <property type="entry name" value="P-loop containing nucleotide triphosphate hydrolases"/>
    <property type="match status" value="1"/>
</dbReference>
<evidence type="ECO:0000313" key="8">
    <source>
        <dbReference type="EMBL" id="CAD8585988.1"/>
    </source>
</evidence>
<reference evidence="8" key="1">
    <citation type="submission" date="2021-01" db="EMBL/GenBank/DDBJ databases">
        <authorList>
            <person name="Corre E."/>
            <person name="Pelletier E."/>
            <person name="Niang G."/>
            <person name="Scheremetjew M."/>
            <person name="Finn R."/>
            <person name="Kale V."/>
            <person name="Holt S."/>
            <person name="Cochrane G."/>
            <person name="Meng A."/>
            <person name="Brown T."/>
            <person name="Cohen L."/>
        </authorList>
    </citation>
    <scope>NUCLEOTIDE SEQUENCE</scope>
    <source>
        <strain evidence="8">CCMP494</strain>
    </source>
</reference>
<evidence type="ECO:0000256" key="7">
    <source>
        <dbReference type="SAM" id="MobiDB-lite"/>
    </source>
</evidence>
<comment type="subcellular location">
    <subcellularLocation>
        <location evidence="1">Membrane</location>
        <topology evidence="1">Single-pass membrane protein</topology>
    </subcellularLocation>
</comment>
<keyword evidence="3" id="KW-0812">Transmembrane</keyword>
<evidence type="ECO:0008006" key="9">
    <source>
        <dbReference type="Google" id="ProtNLM"/>
    </source>
</evidence>
<dbReference type="PANTHER" id="PTHR12812:SF0">
    <property type="entry name" value="HEPARAN-SULFATE 6-O-SULFOTRANSFERASE"/>
    <property type="match status" value="1"/>
</dbReference>
<proteinExistence type="predicted"/>
<dbReference type="PANTHER" id="PTHR12812">
    <property type="entry name" value="HEPARAN SULFATE 6-O-SULFOTRANSFERASE 3"/>
    <property type="match status" value="1"/>
</dbReference>
<feature type="compositionally biased region" description="Basic and acidic residues" evidence="7">
    <location>
        <begin position="48"/>
        <end position="66"/>
    </location>
</feature>
<protein>
    <recommendedName>
        <fullName evidence="9">Sulfotransferase</fullName>
    </recommendedName>
</protein>
<keyword evidence="5" id="KW-0472">Membrane</keyword>
<organism evidence="8">
    <name type="scientific">Micromonas pusilla</name>
    <name type="common">Picoplanktonic green alga</name>
    <name type="synonym">Chromulina pusilla</name>
    <dbReference type="NCBI Taxonomy" id="38833"/>
    <lineage>
        <taxon>Eukaryota</taxon>
        <taxon>Viridiplantae</taxon>
        <taxon>Chlorophyta</taxon>
        <taxon>Mamiellophyceae</taxon>
        <taxon>Mamiellales</taxon>
        <taxon>Mamiellaceae</taxon>
        <taxon>Micromonas</taxon>
    </lineage>
</organism>
<accession>A0A7S0PQF2</accession>
<evidence type="ECO:0000256" key="4">
    <source>
        <dbReference type="ARBA" id="ARBA00022989"/>
    </source>
</evidence>
<evidence type="ECO:0000256" key="5">
    <source>
        <dbReference type="ARBA" id="ARBA00023136"/>
    </source>
</evidence>
<dbReference type="GO" id="GO:0017095">
    <property type="term" value="F:heparan sulfate 6-sulfotransferase activity"/>
    <property type="evidence" value="ECO:0007669"/>
    <property type="project" value="TreeGrafter"/>
</dbReference>
<keyword evidence="2" id="KW-0808">Transferase</keyword>